<keyword evidence="1 2" id="KW-0175">Coiled coil</keyword>
<feature type="coiled-coil region" evidence="2">
    <location>
        <begin position="518"/>
        <end position="641"/>
    </location>
</feature>
<evidence type="ECO:0000256" key="3">
    <source>
        <dbReference type="SAM" id="MobiDB-lite"/>
    </source>
</evidence>
<feature type="compositionally biased region" description="Polar residues" evidence="3">
    <location>
        <begin position="980"/>
        <end position="995"/>
    </location>
</feature>
<dbReference type="OrthoDB" id="10038993at2759"/>
<dbReference type="STRING" id="7370.A0A1I8M1I4"/>
<feature type="region of interest" description="Disordered" evidence="3">
    <location>
        <begin position="892"/>
        <end position="995"/>
    </location>
</feature>
<dbReference type="VEuPathDB" id="VectorBase:MDOA000294"/>
<feature type="region of interest" description="Disordered" evidence="3">
    <location>
        <begin position="1056"/>
        <end position="1100"/>
    </location>
</feature>
<feature type="compositionally biased region" description="Low complexity" evidence="3">
    <location>
        <begin position="802"/>
        <end position="815"/>
    </location>
</feature>
<dbReference type="VEuPathDB" id="VectorBase:MDOMA2_009835"/>
<dbReference type="eggNOG" id="ENOG502S5A1">
    <property type="taxonomic scope" value="Eukaryota"/>
</dbReference>
<feature type="region of interest" description="Disordered" evidence="3">
    <location>
        <begin position="245"/>
        <end position="276"/>
    </location>
</feature>
<feature type="region of interest" description="Disordered" evidence="3">
    <location>
        <begin position="797"/>
        <end position="818"/>
    </location>
</feature>
<feature type="region of interest" description="Disordered" evidence="3">
    <location>
        <begin position="1117"/>
        <end position="1137"/>
    </location>
</feature>
<dbReference type="GO" id="GO:0008017">
    <property type="term" value="F:microtubule binding"/>
    <property type="evidence" value="ECO:0007669"/>
    <property type="project" value="TreeGrafter"/>
</dbReference>
<protein>
    <submittedName>
        <fullName evidence="4">Uncharacterized protein</fullName>
    </submittedName>
</protein>
<feature type="compositionally biased region" description="Low complexity" evidence="3">
    <location>
        <begin position="347"/>
        <end position="362"/>
    </location>
</feature>
<feature type="compositionally biased region" description="Low complexity" evidence="3">
    <location>
        <begin position="247"/>
        <end position="264"/>
    </location>
</feature>
<feature type="region of interest" description="Disordered" evidence="3">
    <location>
        <begin position="295"/>
        <end position="369"/>
    </location>
</feature>
<dbReference type="PANTHER" id="PTHR24200:SF11">
    <property type="entry name" value="TOUCAN, ISOFORM A"/>
    <property type="match status" value="1"/>
</dbReference>
<reference evidence="4" key="1">
    <citation type="submission" date="2020-05" db="UniProtKB">
        <authorList>
            <consortium name="EnsemblMetazoa"/>
        </authorList>
    </citation>
    <scope>IDENTIFICATION</scope>
    <source>
        <strain evidence="4">Aabys</strain>
    </source>
</reference>
<organism evidence="4">
    <name type="scientific">Musca domestica</name>
    <name type="common">House fly</name>
    <dbReference type="NCBI Taxonomy" id="7370"/>
    <lineage>
        <taxon>Eukaryota</taxon>
        <taxon>Metazoa</taxon>
        <taxon>Ecdysozoa</taxon>
        <taxon>Arthropoda</taxon>
        <taxon>Hexapoda</taxon>
        <taxon>Insecta</taxon>
        <taxon>Pterygota</taxon>
        <taxon>Neoptera</taxon>
        <taxon>Endopterygota</taxon>
        <taxon>Diptera</taxon>
        <taxon>Brachycera</taxon>
        <taxon>Muscomorpha</taxon>
        <taxon>Muscoidea</taxon>
        <taxon>Muscidae</taxon>
        <taxon>Musca</taxon>
    </lineage>
</organism>
<dbReference type="EnsemblMetazoa" id="MDOA000294-RA">
    <property type="protein sequence ID" value="MDOA000294-PA"/>
    <property type="gene ID" value="MDOA000294"/>
</dbReference>
<feature type="compositionally biased region" description="Polar residues" evidence="3">
    <location>
        <begin position="265"/>
        <end position="276"/>
    </location>
</feature>
<sequence>MQRKHRRQRRRKRTCQNVHFHSQGSISQTSQRYLRFCSKIPSTTTAKAQSHSCCFSSDYYDIGCRISYGESEQVEVLLTPGSYSSRSMSWKHHFRLLSNKSLKCPPNSYREMSEDMPSMDNNNENDHSSYGDHDAMNEYLYDYLCDDDVVVVVGTDDEFYDDVFLPSSEREFCVKSPLLITTPACVNSDEEMLARIQEAPQLPAGIESLSQSGLDHSSPAQGQTEDWLDNFWDFVEEDDHNRIINQTITPPSSKSNSSKPETPTDLQENGLSLHNNNNHISATATAATATTPAAAITDKSGQNIRTTSRTSSPVLSSLNNKKSTPAPSPAVASHLSEKKQQNKLHNTSSSSPSTSTSNASRKSLLHKQHQQLSDDVVVIPSAEPAAADELQQLKLLNRHSCNGALNYEAFEQQQLQLQQLQQQSAHQTKSTEALGVLLQYLVYDLDAFACPSLRSENAKTKDKLKKTLLLLDEAKSSCSELQDQLCDKDAYYMQRENELQALHRCELDKARSNFEEFEIAAKQQISTLQSQLESTEAEHRNNFDSYRSEMEKKLSEKLDQIRSKEERESVLQQRLQDLEISEEKLRERLTQTEESCSKRLQQSAERELELMERIKSLTKELDRLKSQKESNERDLKDKLNLSNDEIAILRTTRRSLNESGVCSPRNTSSCSAVGNMELSRLQNEIESLRCVLELKQKEISKLTKQNEELLRDADEKLTLQGKISLLESKNEMLLSEMEIKSEKEKEYLRQIDEIQKAFNHETVKRTRLSYDNEALQWQLKQRSEQLHLVETKLHELSSHEMSSTSITNRSSSNGSALNTSLHMDDISPPSSPVIKGVIEKTDSVSWVLEMDDETPEAAATKMVKRAGSFRSVERSSSMRKQLSVSANAGQTFNNSLLDTTGPNPLSQSMSATSVIREHSKVETSEFNNRLHPRIRSKSVSVKGCEALQQKQKSSSSKLSRQLSSGSSRKSLDPADFKEPLTSSSPFSIRPRTSTLKIDNEQNEDVLFRRGSAKLITCDTSALNKGERLEMRSLPSLPSVQDLKVIKKCQEIQESAGEAMVSGTNSEDESCSASSDDVVSTASSSGNSDTTNSSNQLKNSRMSIEDVLLMEKMNSLSGTPMEVSWSEDADGLANSSTL</sequence>
<evidence type="ECO:0000256" key="1">
    <source>
        <dbReference type="ARBA" id="ARBA00023054"/>
    </source>
</evidence>
<feature type="compositionally biased region" description="Polar residues" evidence="3">
    <location>
        <begin position="299"/>
        <end position="325"/>
    </location>
</feature>
<evidence type="ECO:0000256" key="2">
    <source>
        <dbReference type="SAM" id="Coils"/>
    </source>
</evidence>
<feature type="compositionally biased region" description="Basic and acidic residues" evidence="3">
    <location>
        <begin position="969"/>
        <end position="978"/>
    </location>
</feature>
<name>A0A1I8M1I4_MUSDO</name>
<feature type="coiled-coil region" evidence="2">
    <location>
        <begin position="678"/>
        <end position="719"/>
    </location>
</feature>
<evidence type="ECO:0000313" key="4">
    <source>
        <dbReference type="EnsemblMetazoa" id="MDOA000294-PA"/>
    </source>
</evidence>
<feature type="compositionally biased region" description="Low complexity" evidence="3">
    <location>
        <begin position="947"/>
        <end position="968"/>
    </location>
</feature>
<accession>A0A1I8M1I4</accession>
<dbReference type="GO" id="GO:0005634">
    <property type="term" value="C:nucleus"/>
    <property type="evidence" value="ECO:0007669"/>
    <property type="project" value="TreeGrafter"/>
</dbReference>
<feature type="compositionally biased region" description="Polar residues" evidence="3">
    <location>
        <begin position="892"/>
        <end position="913"/>
    </location>
</feature>
<dbReference type="GO" id="GO:0005737">
    <property type="term" value="C:cytoplasm"/>
    <property type="evidence" value="ECO:0007669"/>
    <property type="project" value="TreeGrafter"/>
</dbReference>
<proteinExistence type="predicted"/>
<feature type="compositionally biased region" description="Low complexity" evidence="3">
    <location>
        <begin position="1070"/>
        <end position="1094"/>
    </location>
</feature>
<dbReference type="AlphaFoldDB" id="A0A1I8M1I4"/>
<gene>
    <name evidence="4" type="primary">101892669</name>
</gene>
<dbReference type="InterPro" id="IPR051293">
    <property type="entry name" value="MTUS1/CCDC69"/>
</dbReference>
<dbReference type="PANTHER" id="PTHR24200">
    <property type="entry name" value="TOUCAN, ISOFORM A"/>
    <property type="match status" value="1"/>
</dbReference>